<dbReference type="AlphaFoldDB" id="A0A1I3X1Q2"/>
<dbReference type="EMBL" id="FORG01000031">
    <property type="protein sequence ID" value="SFK13605.1"/>
    <property type="molecule type" value="Genomic_DNA"/>
</dbReference>
<dbReference type="OrthoDB" id="6448035at2"/>
<sequence>MKTEVDLIYFEKNRRKQSSVAKYTVIHHTESTMLEQTLVIEKELGGNFKASTQFDDMPSFENEKEAALKLADWMKRMSEAIENHWQDKTQQQEVIFRAE</sequence>
<proteinExistence type="predicted"/>
<reference evidence="1 4" key="3">
    <citation type="journal article" date="2017" name="Nat. Microbiol.">
        <title>Natural product diversity associated with the nematode symbionts Photorhabdus and Xenorhabdus.</title>
        <authorList>
            <person name="Tobias N.J."/>
            <person name="Wolff H."/>
            <person name="Djahanschiri B."/>
            <person name="Grundmann F."/>
            <person name="Kronenwerth M."/>
            <person name="Shi Y.M."/>
            <person name="Simonyi S."/>
            <person name="Grun P."/>
            <person name="Shapiro-Ilan D."/>
            <person name="Pidot S.J."/>
            <person name="Stinear T.P."/>
            <person name="Ebersberger I."/>
            <person name="Bode H.B."/>
        </authorList>
    </citation>
    <scope>NUCLEOTIDE SEQUENCE [LARGE SCALE GENOMIC DNA]</scope>
    <source>
        <strain evidence="1 4">DSM 17908</strain>
    </source>
</reference>
<organism evidence="2 3">
    <name type="scientific">Xenorhabdus mauleonii</name>
    <dbReference type="NCBI Taxonomy" id="351675"/>
    <lineage>
        <taxon>Bacteria</taxon>
        <taxon>Pseudomonadati</taxon>
        <taxon>Pseudomonadota</taxon>
        <taxon>Gammaproteobacteria</taxon>
        <taxon>Enterobacterales</taxon>
        <taxon>Morganellaceae</taxon>
        <taxon>Xenorhabdus</taxon>
    </lineage>
</organism>
<dbReference type="STRING" id="351675.SAMN05421680_13126"/>
<evidence type="ECO:0000313" key="2">
    <source>
        <dbReference type="EMBL" id="SFK13605.1"/>
    </source>
</evidence>
<gene>
    <name evidence="2" type="ORF">SAMN05421680_13126</name>
    <name evidence="1" type="ORF">Xmau_03577</name>
</gene>
<evidence type="ECO:0000313" key="1">
    <source>
        <dbReference type="EMBL" id="PHM38190.1"/>
    </source>
</evidence>
<accession>A0A1I3X1Q2</accession>
<reference evidence="2" key="2">
    <citation type="submission" date="2016-10" db="EMBL/GenBank/DDBJ databases">
        <authorList>
            <person name="de Groot N.N."/>
        </authorList>
    </citation>
    <scope>NUCLEOTIDE SEQUENCE [LARGE SCALE GENOMIC DNA]</scope>
    <source>
        <strain evidence="2">DSM 17908</strain>
    </source>
</reference>
<keyword evidence="4" id="KW-1185">Reference proteome</keyword>
<dbReference type="Proteomes" id="UP000198919">
    <property type="component" value="Unassembled WGS sequence"/>
</dbReference>
<evidence type="ECO:0000313" key="4">
    <source>
        <dbReference type="Proteomes" id="UP000224607"/>
    </source>
</evidence>
<dbReference type="RefSeq" id="WP_092513989.1">
    <property type="nucleotide sequence ID" value="NZ_CAWNQB010000009.1"/>
</dbReference>
<evidence type="ECO:0000313" key="3">
    <source>
        <dbReference type="Proteomes" id="UP000198919"/>
    </source>
</evidence>
<name>A0A1I3X1Q2_9GAMM</name>
<dbReference type="EMBL" id="NITY01000017">
    <property type="protein sequence ID" value="PHM38190.1"/>
    <property type="molecule type" value="Genomic_DNA"/>
</dbReference>
<reference evidence="3" key="1">
    <citation type="submission" date="2016-10" db="EMBL/GenBank/DDBJ databases">
        <authorList>
            <person name="Varghese N."/>
            <person name="Submissions S."/>
        </authorList>
    </citation>
    <scope>NUCLEOTIDE SEQUENCE [LARGE SCALE GENOMIC DNA]</scope>
    <source>
        <strain evidence="3">DSM 17908</strain>
    </source>
</reference>
<dbReference type="Proteomes" id="UP000224607">
    <property type="component" value="Unassembled WGS sequence"/>
</dbReference>
<protein>
    <submittedName>
        <fullName evidence="2">Uncharacterized protein</fullName>
    </submittedName>
</protein>